<dbReference type="Pfam" id="PF00059">
    <property type="entry name" value="Lectin_C"/>
    <property type="match status" value="1"/>
</dbReference>
<evidence type="ECO:0000313" key="2">
    <source>
        <dbReference type="EMBL" id="OWF44938.1"/>
    </source>
</evidence>
<sequence>MRNEQSVALAYCQQEGATLARINSQAKYDAMVTEVGSGGLYYLEGFDANMDENWVFDDGTPITFFNWYESTYAPGSCIAYYPGNGITEMECTARHYFLCEIR</sequence>
<comment type="caution">
    <text evidence="2">The sequence shown here is derived from an EMBL/GenBank/DDBJ whole genome shotgun (WGS) entry which is preliminary data.</text>
</comment>
<name>A0A210Q873_MIZYE</name>
<organism evidence="2 3">
    <name type="scientific">Mizuhopecten yessoensis</name>
    <name type="common">Japanese scallop</name>
    <name type="synonym">Patinopecten yessoensis</name>
    <dbReference type="NCBI Taxonomy" id="6573"/>
    <lineage>
        <taxon>Eukaryota</taxon>
        <taxon>Metazoa</taxon>
        <taxon>Spiralia</taxon>
        <taxon>Lophotrochozoa</taxon>
        <taxon>Mollusca</taxon>
        <taxon>Bivalvia</taxon>
        <taxon>Autobranchia</taxon>
        <taxon>Pteriomorphia</taxon>
        <taxon>Pectinida</taxon>
        <taxon>Pectinoidea</taxon>
        <taxon>Pectinidae</taxon>
        <taxon>Mizuhopecten</taxon>
    </lineage>
</organism>
<dbReference type="Proteomes" id="UP000242188">
    <property type="component" value="Unassembled WGS sequence"/>
</dbReference>
<evidence type="ECO:0000313" key="3">
    <source>
        <dbReference type="Proteomes" id="UP000242188"/>
    </source>
</evidence>
<dbReference type="InterPro" id="IPR001304">
    <property type="entry name" value="C-type_lectin-like"/>
</dbReference>
<dbReference type="CDD" id="cd00037">
    <property type="entry name" value="CLECT"/>
    <property type="match status" value="1"/>
</dbReference>
<evidence type="ECO:0000259" key="1">
    <source>
        <dbReference type="PROSITE" id="PS50041"/>
    </source>
</evidence>
<reference evidence="2 3" key="1">
    <citation type="journal article" date="2017" name="Nat. Ecol. Evol.">
        <title>Scallop genome provides insights into evolution of bilaterian karyotype and development.</title>
        <authorList>
            <person name="Wang S."/>
            <person name="Zhang J."/>
            <person name="Jiao W."/>
            <person name="Li J."/>
            <person name="Xun X."/>
            <person name="Sun Y."/>
            <person name="Guo X."/>
            <person name="Huan P."/>
            <person name="Dong B."/>
            <person name="Zhang L."/>
            <person name="Hu X."/>
            <person name="Sun X."/>
            <person name="Wang J."/>
            <person name="Zhao C."/>
            <person name="Wang Y."/>
            <person name="Wang D."/>
            <person name="Huang X."/>
            <person name="Wang R."/>
            <person name="Lv J."/>
            <person name="Li Y."/>
            <person name="Zhang Z."/>
            <person name="Liu B."/>
            <person name="Lu W."/>
            <person name="Hui Y."/>
            <person name="Liang J."/>
            <person name="Zhou Z."/>
            <person name="Hou R."/>
            <person name="Li X."/>
            <person name="Liu Y."/>
            <person name="Li H."/>
            <person name="Ning X."/>
            <person name="Lin Y."/>
            <person name="Zhao L."/>
            <person name="Xing Q."/>
            <person name="Dou J."/>
            <person name="Li Y."/>
            <person name="Mao J."/>
            <person name="Guo H."/>
            <person name="Dou H."/>
            <person name="Li T."/>
            <person name="Mu C."/>
            <person name="Jiang W."/>
            <person name="Fu Q."/>
            <person name="Fu X."/>
            <person name="Miao Y."/>
            <person name="Liu J."/>
            <person name="Yu Q."/>
            <person name="Li R."/>
            <person name="Liao H."/>
            <person name="Li X."/>
            <person name="Kong Y."/>
            <person name="Jiang Z."/>
            <person name="Chourrout D."/>
            <person name="Li R."/>
            <person name="Bao Z."/>
        </authorList>
    </citation>
    <scope>NUCLEOTIDE SEQUENCE [LARGE SCALE GENOMIC DNA]</scope>
    <source>
        <strain evidence="2 3">PY_sf001</strain>
    </source>
</reference>
<dbReference type="InterPro" id="IPR016186">
    <property type="entry name" value="C-type_lectin-like/link_sf"/>
</dbReference>
<keyword evidence="3" id="KW-1185">Reference proteome</keyword>
<gene>
    <name evidence="2" type="ORF">KP79_PYT16498</name>
</gene>
<dbReference type="PROSITE" id="PS50041">
    <property type="entry name" value="C_TYPE_LECTIN_2"/>
    <property type="match status" value="1"/>
</dbReference>
<dbReference type="InterPro" id="IPR016187">
    <property type="entry name" value="CTDL_fold"/>
</dbReference>
<dbReference type="SUPFAM" id="SSF56436">
    <property type="entry name" value="C-type lectin-like"/>
    <property type="match status" value="1"/>
</dbReference>
<dbReference type="AlphaFoldDB" id="A0A210Q873"/>
<protein>
    <recommendedName>
        <fullName evidence="1">C-type lectin domain-containing protein</fullName>
    </recommendedName>
</protein>
<proteinExistence type="predicted"/>
<dbReference type="SMART" id="SM00034">
    <property type="entry name" value="CLECT"/>
    <property type="match status" value="1"/>
</dbReference>
<dbReference type="EMBL" id="NEDP02004651">
    <property type="protein sequence ID" value="OWF44938.1"/>
    <property type="molecule type" value="Genomic_DNA"/>
</dbReference>
<feature type="domain" description="C-type lectin" evidence="1">
    <location>
        <begin position="8"/>
        <end position="100"/>
    </location>
</feature>
<accession>A0A210Q873</accession>
<dbReference type="Gene3D" id="3.10.100.10">
    <property type="entry name" value="Mannose-Binding Protein A, subunit A"/>
    <property type="match status" value="1"/>
</dbReference>